<gene>
    <name evidence="1" type="ORF">B9T62_29955</name>
</gene>
<protein>
    <submittedName>
        <fullName evidence="1">Uncharacterized protein</fullName>
    </submittedName>
</protein>
<reference evidence="1 2" key="1">
    <citation type="submission" date="2017-06" db="EMBL/GenBank/DDBJ databases">
        <title>Complete genome sequence of Paenibacillus donghaensis KCTC 13049T isolated from East Sea sediment, South Korea.</title>
        <authorList>
            <person name="Jung B.K."/>
            <person name="Hong S.-J."/>
            <person name="Shin J.-H."/>
        </authorList>
    </citation>
    <scope>NUCLEOTIDE SEQUENCE [LARGE SCALE GENOMIC DNA]</scope>
    <source>
        <strain evidence="1 2">KCTC 13049</strain>
    </source>
</reference>
<dbReference type="EMBL" id="CP021780">
    <property type="protein sequence ID" value="ASA24608.1"/>
    <property type="molecule type" value="Genomic_DNA"/>
</dbReference>
<organism evidence="1 2">
    <name type="scientific">Paenibacillus donghaensis</name>
    <dbReference type="NCBI Taxonomy" id="414771"/>
    <lineage>
        <taxon>Bacteria</taxon>
        <taxon>Bacillati</taxon>
        <taxon>Bacillota</taxon>
        <taxon>Bacilli</taxon>
        <taxon>Bacillales</taxon>
        <taxon>Paenibacillaceae</taxon>
        <taxon>Paenibacillus</taxon>
    </lineage>
</organism>
<name>A0A2Z2KWT7_9BACL</name>
<dbReference type="Proteomes" id="UP000249890">
    <property type="component" value="Chromosome"/>
</dbReference>
<keyword evidence="2" id="KW-1185">Reference proteome</keyword>
<sequence>MNMHWYISVRFIIIRLRVVNIKILRLSIIIGCLVVFLSACSQNPENGVAKPGDDAYQEWVQKIKTVFGDRSYILPEYDPNVGPLEMVYGISSTSYSLDLYRSDAYSIQKELSGLHTVHDLYYSYSNSEGKQLLEDTKILSRFGVEGEINRKEITKNQFILNNTLLEFQKENIDIKIYELKGLQDNKGRADAIITFLEKKGIKLGQVLVFDLEERTNLELYLAFDNSLQVISFTVQDLNELDNYLVDLNIL</sequence>
<dbReference type="AlphaFoldDB" id="A0A2Z2KWT7"/>
<evidence type="ECO:0000313" key="1">
    <source>
        <dbReference type="EMBL" id="ASA24608.1"/>
    </source>
</evidence>
<evidence type="ECO:0000313" key="2">
    <source>
        <dbReference type="Proteomes" id="UP000249890"/>
    </source>
</evidence>
<dbReference type="KEGG" id="pdh:B9T62_29955"/>
<accession>A0A2Z2KWT7</accession>
<proteinExistence type="predicted"/>